<name>A0A5C3NDY4_9AGAM</name>
<protein>
    <recommendedName>
        <fullName evidence="5">Mid2 domain-containing protein</fullName>
    </recommendedName>
</protein>
<evidence type="ECO:0000313" key="4">
    <source>
        <dbReference type="Proteomes" id="UP000305948"/>
    </source>
</evidence>
<gene>
    <name evidence="3" type="ORF">OE88DRAFT_1731998</name>
</gene>
<evidence type="ECO:0008006" key="5">
    <source>
        <dbReference type="Google" id="ProtNLM"/>
    </source>
</evidence>
<dbReference type="AlphaFoldDB" id="A0A5C3NDY4"/>
<keyword evidence="2" id="KW-0812">Transmembrane</keyword>
<keyword evidence="4" id="KW-1185">Reference proteome</keyword>
<dbReference type="Proteomes" id="UP000305948">
    <property type="component" value="Unassembled WGS sequence"/>
</dbReference>
<evidence type="ECO:0000256" key="1">
    <source>
        <dbReference type="SAM" id="MobiDB-lite"/>
    </source>
</evidence>
<reference evidence="3 4" key="1">
    <citation type="journal article" date="2019" name="Nat. Ecol. Evol.">
        <title>Megaphylogeny resolves global patterns of mushroom evolution.</title>
        <authorList>
            <person name="Varga T."/>
            <person name="Krizsan K."/>
            <person name="Foldi C."/>
            <person name="Dima B."/>
            <person name="Sanchez-Garcia M."/>
            <person name="Sanchez-Ramirez S."/>
            <person name="Szollosi G.J."/>
            <person name="Szarkandi J.G."/>
            <person name="Papp V."/>
            <person name="Albert L."/>
            <person name="Andreopoulos W."/>
            <person name="Angelini C."/>
            <person name="Antonin V."/>
            <person name="Barry K.W."/>
            <person name="Bougher N.L."/>
            <person name="Buchanan P."/>
            <person name="Buyck B."/>
            <person name="Bense V."/>
            <person name="Catcheside P."/>
            <person name="Chovatia M."/>
            <person name="Cooper J."/>
            <person name="Damon W."/>
            <person name="Desjardin D."/>
            <person name="Finy P."/>
            <person name="Geml J."/>
            <person name="Haridas S."/>
            <person name="Hughes K."/>
            <person name="Justo A."/>
            <person name="Karasinski D."/>
            <person name="Kautmanova I."/>
            <person name="Kiss B."/>
            <person name="Kocsube S."/>
            <person name="Kotiranta H."/>
            <person name="LaButti K.M."/>
            <person name="Lechner B.E."/>
            <person name="Liimatainen K."/>
            <person name="Lipzen A."/>
            <person name="Lukacs Z."/>
            <person name="Mihaltcheva S."/>
            <person name="Morgado L.N."/>
            <person name="Niskanen T."/>
            <person name="Noordeloos M.E."/>
            <person name="Ohm R.A."/>
            <person name="Ortiz-Santana B."/>
            <person name="Ovrebo C."/>
            <person name="Racz N."/>
            <person name="Riley R."/>
            <person name="Savchenko A."/>
            <person name="Shiryaev A."/>
            <person name="Soop K."/>
            <person name="Spirin V."/>
            <person name="Szebenyi C."/>
            <person name="Tomsovsky M."/>
            <person name="Tulloss R.E."/>
            <person name="Uehling J."/>
            <person name="Grigoriev I.V."/>
            <person name="Vagvolgyi C."/>
            <person name="Papp T."/>
            <person name="Martin F.M."/>
            <person name="Miettinen O."/>
            <person name="Hibbett D.S."/>
            <person name="Nagy L.G."/>
        </authorList>
    </citation>
    <scope>NUCLEOTIDE SEQUENCE [LARGE SCALE GENOMIC DNA]</scope>
    <source>
        <strain evidence="3 4">OMC1185</strain>
    </source>
</reference>
<feature type="compositionally biased region" description="Low complexity" evidence="1">
    <location>
        <begin position="467"/>
        <end position="479"/>
    </location>
</feature>
<feature type="compositionally biased region" description="Polar residues" evidence="1">
    <location>
        <begin position="307"/>
        <end position="321"/>
    </location>
</feature>
<feature type="region of interest" description="Disordered" evidence="1">
    <location>
        <begin position="259"/>
        <end position="351"/>
    </location>
</feature>
<keyword evidence="2" id="KW-0472">Membrane</keyword>
<feature type="compositionally biased region" description="Polar residues" evidence="1">
    <location>
        <begin position="332"/>
        <end position="351"/>
    </location>
</feature>
<feature type="compositionally biased region" description="Low complexity" evidence="1">
    <location>
        <begin position="125"/>
        <end position="143"/>
    </location>
</feature>
<feature type="region of interest" description="Disordered" evidence="1">
    <location>
        <begin position="413"/>
        <end position="487"/>
    </location>
</feature>
<dbReference type="EMBL" id="ML213505">
    <property type="protein sequence ID" value="TFK54686.1"/>
    <property type="molecule type" value="Genomic_DNA"/>
</dbReference>
<dbReference type="OrthoDB" id="3263215at2759"/>
<evidence type="ECO:0000313" key="3">
    <source>
        <dbReference type="EMBL" id="TFK54686.1"/>
    </source>
</evidence>
<feature type="compositionally biased region" description="Basic and acidic residues" evidence="1">
    <location>
        <begin position="435"/>
        <end position="457"/>
    </location>
</feature>
<organism evidence="3 4">
    <name type="scientific">Heliocybe sulcata</name>
    <dbReference type="NCBI Taxonomy" id="5364"/>
    <lineage>
        <taxon>Eukaryota</taxon>
        <taxon>Fungi</taxon>
        <taxon>Dikarya</taxon>
        <taxon>Basidiomycota</taxon>
        <taxon>Agaricomycotina</taxon>
        <taxon>Agaricomycetes</taxon>
        <taxon>Gloeophyllales</taxon>
        <taxon>Gloeophyllaceae</taxon>
        <taxon>Heliocybe</taxon>
    </lineage>
</organism>
<keyword evidence="2" id="KW-1133">Transmembrane helix</keyword>
<feature type="transmembrane region" description="Helical" evidence="2">
    <location>
        <begin position="209"/>
        <end position="231"/>
    </location>
</feature>
<evidence type="ECO:0000256" key="2">
    <source>
        <dbReference type="SAM" id="Phobius"/>
    </source>
</evidence>
<proteinExistence type="predicted"/>
<accession>A0A5C3NDY4</accession>
<feature type="compositionally biased region" description="Pro residues" evidence="1">
    <location>
        <begin position="108"/>
        <end position="124"/>
    </location>
</feature>
<feature type="region of interest" description="Disordered" evidence="1">
    <location>
        <begin position="96"/>
        <end position="143"/>
    </location>
</feature>
<sequence>MSCNTVPTATQYTTVVSESLSTSFSNEVTTLPASVTTIVSDSCLATGTVGNSTGCISSTEVTAVSTIAAGSESTVQVPAVLTITVTQTQATATLYSTSCSNGDTTQPPTSPPTPPPTSPTPPPSDTSHSSSSSTSFTTSSVLTTSTPMSTYTTSAATTLADGAVVTTVLTLTSTGTPTAVYVPTSVPATPQSNQGGSGGSHSNVALAPIIGGTIGGVVGLLALVGIIWLMWRRRRYNFDDIFNDGPDDTPAHPVERAKSRTLDLGSEPKPYQYGLVGASTPPLSADHHSQTTADTLAVSPTMGAGTNPASPNAHGRNNSLTPLMVTGAMLSPSHSQPHTASSRPSTSGSMQPLIQQQQVYHPGPTAQPALAEWNPNTDGLGLGSDIGYEFGSAQSVGSGTAQEEHRRRMLLVANPETRPMSPASVAAGSESASTRGEKASYRPRRESASVVVHRDGGRAPQSPPGPSASGSGANRGSGEAPPPAYSD</sequence>